<dbReference type="EMBL" id="CP019124">
    <property type="protein sequence ID" value="APX89540.1"/>
    <property type="molecule type" value="Genomic_DNA"/>
</dbReference>
<dbReference type="Gene3D" id="3.40.630.40">
    <property type="entry name" value="Zn-dependent exopeptidases"/>
    <property type="match status" value="1"/>
</dbReference>
<dbReference type="InterPro" id="IPR011227">
    <property type="entry name" value="UCP029730"/>
</dbReference>
<dbReference type="InterPro" id="IPR007709">
    <property type="entry name" value="N-FG_amidohydro"/>
</dbReference>
<accession>A0A2M9DDD6</accession>
<evidence type="ECO:0000313" key="1">
    <source>
        <dbReference type="EMBL" id="APX89540.1"/>
    </source>
</evidence>
<dbReference type="STRING" id="1267768.BV394_07270"/>
<dbReference type="Pfam" id="PF05013">
    <property type="entry name" value="FGase"/>
    <property type="match status" value="1"/>
</dbReference>
<dbReference type="RefSeq" id="WP_076979563.1">
    <property type="nucleotide sequence ID" value="NZ_CP019124.1"/>
</dbReference>
<name>A0A1U7DHS6_9RHOB</name>
<sequence>MPQPAFEIINEDRPGPWLLTCDHATNRVPEEIGGGDLGLSDEDMERHIAYDVGAAGVTRHLARMLDCPAVLSTFSRLVIDPNRGDEDPTQIMQLYDGTIIPQNRNIDAAETERRREHYHRPYHDAVARLAARAPETPYIAVHSFGPKLVGRAPRPWHVGFLHSGDTRLSDPVIERLSQDPNLCIGDNQPYSGHLPGDSVDRHALSTGRPNLLIEVRHDLIRTDEEQAYWAGILAPVLQEAAAKL</sequence>
<keyword evidence="2" id="KW-1185">Reference proteome</keyword>
<gene>
    <name evidence="1" type="ORF">BV394_07270</name>
</gene>
<proteinExistence type="predicted"/>
<reference evidence="1 2" key="1">
    <citation type="submission" date="2017-01" db="EMBL/GenBank/DDBJ databases">
        <title>Genomic analysis of Xuhuaishuia manganoxidans DY6-4.</title>
        <authorList>
            <person name="Wang X."/>
        </authorList>
    </citation>
    <scope>NUCLEOTIDE SEQUENCE [LARGE SCALE GENOMIC DNA]</scope>
    <source>
        <strain evidence="1 2">DY6-4</strain>
    </source>
</reference>
<protein>
    <submittedName>
        <fullName evidence="1">N-formylglutamate amidohydrolase</fullName>
    </submittedName>
</protein>
<dbReference type="OrthoDB" id="9815326at2"/>
<dbReference type="Proteomes" id="UP000187266">
    <property type="component" value="Chromosome"/>
</dbReference>
<dbReference type="SUPFAM" id="SSF53187">
    <property type="entry name" value="Zn-dependent exopeptidases"/>
    <property type="match status" value="1"/>
</dbReference>
<organism evidence="1 2">
    <name type="scientific">Brevirhabdus pacifica</name>
    <dbReference type="NCBI Taxonomy" id="1267768"/>
    <lineage>
        <taxon>Bacteria</taxon>
        <taxon>Pseudomonadati</taxon>
        <taxon>Pseudomonadota</taxon>
        <taxon>Alphaproteobacteria</taxon>
        <taxon>Rhodobacterales</taxon>
        <taxon>Paracoccaceae</taxon>
        <taxon>Brevirhabdus</taxon>
    </lineage>
</organism>
<dbReference type="AlphaFoldDB" id="A0A1U7DHS6"/>
<dbReference type="PIRSF" id="PIRSF029730">
    <property type="entry name" value="UCP029730"/>
    <property type="match status" value="1"/>
</dbReference>
<evidence type="ECO:0000313" key="2">
    <source>
        <dbReference type="Proteomes" id="UP000187266"/>
    </source>
</evidence>
<accession>A0A1U7DHS6</accession>